<comment type="caution">
    <text evidence="10">The sequence shown here is derived from an EMBL/GenBank/DDBJ whole genome shotgun (WGS) entry which is preliminary data.</text>
</comment>
<dbReference type="InterPro" id="IPR050556">
    <property type="entry name" value="Type_II_TA_system_RNase"/>
</dbReference>
<dbReference type="EC" id="3.1.-.-" evidence="8"/>
<comment type="cofactor">
    <cofactor evidence="1 8">
        <name>Mg(2+)</name>
        <dbReference type="ChEBI" id="CHEBI:18420"/>
    </cofactor>
</comment>
<keyword evidence="6 8" id="KW-0460">Magnesium</keyword>
<evidence type="ECO:0000259" key="9">
    <source>
        <dbReference type="SMART" id="SM00670"/>
    </source>
</evidence>
<organism evidence="10 11">
    <name type="scientific">Candidatus Gottesmanbacteria bacterium RBG_16_37_8</name>
    <dbReference type="NCBI Taxonomy" id="1798371"/>
    <lineage>
        <taxon>Bacteria</taxon>
        <taxon>Candidatus Gottesmaniibacteriota</taxon>
    </lineage>
</organism>
<name>A0A1F5YQ02_9BACT</name>
<gene>
    <name evidence="8" type="primary">vapC</name>
    <name evidence="10" type="ORF">A2W14_06565</name>
</gene>
<evidence type="ECO:0000256" key="6">
    <source>
        <dbReference type="ARBA" id="ARBA00022842"/>
    </source>
</evidence>
<evidence type="ECO:0000256" key="4">
    <source>
        <dbReference type="ARBA" id="ARBA00022723"/>
    </source>
</evidence>
<evidence type="ECO:0000256" key="8">
    <source>
        <dbReference type="HAMAP-Rule" id="MF_00265"/>
    </source>
</evidence>
<keyword evidence="4 8" id="KW-0479">Metal-binding</keyword>
<dbReference type="SMART" id="SM00670">
    <property type="entry name" value="PINc"/>
    <property type="match status" value="1"/>
</dbReference>
<dbReference type="Proteomes" id="UP000176665">
    <property type="component" value="Unassembled WGS sequence"/>
</dbReference>
<reference evidence="10 11" key="1">
    <citation type="journal article" date="2016" name="Nat. Commun.">
        <title>Thousands of microbial genomes shed light on interconnected biogeochemical processes in an aquifer system.</title>
        <authorList>
            <person name="Anantharaman K."/>
            <person name="Brown C.T."/>
            <person name="Hug L.A."/>
            <person name="Sharon I."/>
            <person name="Castelle C.J."/>
            <person name="Probst A.J."/>
            <person name="Thomas B.C."/>
            <person name="Singh A."/>
            <person name="Wilkins M.J."/>
            <person name="Karaoz U."/>
            <person name="Brodie E.L."/>
            <person name="Williams K.H."/>
            <person name="Hubbard S.S."/>
            <person name="Banfield J.F."/>
        </authorList>
    </citation>
    <scope>NUCLEOTIDE SEQUENCE [LARGE SCALE GENOMIC DNA]</scope>
</reference>
<feature type="binding site" evidence="8">
    <location>
        <position position="94"/>
    </location>
    <ligand>
        <name>Mg(2+)</name>
        <dbReference type="ChEBI" id="CHEBI:18420"/>
    </ligand>
</feature>
<sequence length="126" mass="14246">MVIIDTNIIIDHLRQRDKKDTDYMILARDSKSELAISVITLQELYSGSSTKKEEAEKLLLASIAPLKILPYTYEVSQFAGEIMRDSEKPIEFADAAIAATTIVYGGQLLTLDKKDFSHIKDLRIRE</sequence>
<dbReference type="InterPro" id="IPR029060">
    <property type="entry name" value="PIN-like_dom_sf"/>
</dbReference>
<keyword evidence="3 8" id="KW-0540">Nuclease</keyword>
<dbReference type="Gene3D" id="3.40.50.1010">
    <property type="entry name" value="5'-nuclease"/>
    <property type="match status" value="1"/>
</dbReference>
<dbReference type="GO" id="GO:0090729">
    <property type="term" value="F:toxin activity"/>
    <property type="evidence" value="ECO:0007669"/>
    <property type="project" value="UniProtKB-KW"/>
</dbReference>
<evidence type="ECO:0000313" key="10">
    <source>
        <dbReference type="EMBL" id="OGG02164.1"/>
    </source>
</evidence>
<proteinExistence type="inferred from homology"/>
<evidence type="ECO:0000256" key="7">
    <source>
        <dbReference type="ARBA" id="ARBA00038093"/>
    </source>
</evidence>
<dbReference type="PANTHER" id="PTHR33653:SF1">
    <property type="entry name" value="RIBONUCLEASE VAPC2"/>
    <property type="match status" value="1"/>
</dbReference>
<comment type="similarity">
    <text evidence="7 8">Belongs to the PINc/VapC protein family.</text>
</comment>
<dbReference type="STRING" id="1798371.A2W14_06565"/>
<feature type="binding site" evidence="8">
    <location>
        <position position="5"/>
    </location>
    <ligand>
        <name>Mg(2+)</name>
        <dbReference type="ChEBI" id="CHEBI:18420"/>
    </ligand>
</feature>
<dbReference type="GO" id="GO:0000287">
    <property type="term" value="F:magnesium ion binding"/>
    <property type="evidence" value="ECO:0007669"/>
    <property type="project" value="UniProtKB-UniRule"/>
</dbReference>
<keyword evidence="5 8" id="KW-0378">Hydrolase</keyword>
<dbReference type="Pfam" id="PF01850">
    <property type="entry name" value="PIN"/>
    <property type="match status" value="1"/>
</dbReference>
<feature type="domain" description="PIN" evidence="9">
    <location>
        <begin position="1"/>
        <end position="117"/>
    </location>
</feature>
<dbReference type="GO" id="GO:0004540">
    <property type="term" value="F:RNA nuclease activity"/>
    <property type="evidence" value="ECO:0007669"/>
    <property type="project" value="InterPro"/>
</dbReference>
<dbReference type="InterPro" id="IPR022907">
    <property type="entry name" value="VapC_family"/>
</dbReference>
<comment type="function">
    <text evidence="8">Toxic component of a toxin-antitoxin (TA) system. An RNase.</text>
</comment>
<evidence type="ECO:0000313" key="11">
    <source>
        <dbReference type="Proteomes" id="UP000176665"/>
    </source>
</evidence>
<dbReference type="InterPro" id="IPR002716">
    <property type="entry name" value="PIN_dom"/>
</dbReference>
<dbReference type="SUPFAM" id="SSF88723">
    <property type="entry name" value="PIN domain-like"/>
    <property type="match status" value="1"/>
</dbReference>
<keyword evidence="2 8" id="KW-1277">Toxin-antitoxin system</keyword>
<keyword evidence="8" id="KW-0800">Toxin</keyword>
<dbReference type="PANTHER" id="PTHR33653">
    <property type="entry name" value="RIBONUCLEASE VAPC2"/>
    <property type="match status" value="1"/>
</dbReference>
<dbReference type="GO" id="GO:0016787">
    <property type="term" value="F:hydrolase activity"/>
    <property type="evidence" value="ECO:0007669"/>
    <property type="project" value="UniProtKB-KW"/>
</dbReference>
<dbReference type="EMBL" id="MFJA01000073">
    <property type="protein sequence ID" value="OGG02164.1"/>
    <property type="molecule type" value="Genomic_DNA"/>
</dbReference>
<evidence type="ECO:0000256" key="5">
    <source>
        <dbReference type="ARBA" id="ARBA00022801"/>
    </source>
</evidence>
<dbReference type="AlphaFoldDB" id="A0A1F5YQ02"/>
<evidence type="ECO:0000256" key="1">
    <source>
        <dbReference type="ARBA" id="ARBA00001946"/>
    </source>
</evidence>
<dbReference type="HAMAP" id="MF_00265">
    <property type="entry name" value="VapC_Nob1"/>
    <property type="match status" value="1"/>
</dbReference>
<protein>
    <recommendedName>
        <fullName evidence="8">Ribonuclease VapC</fullName>
        <shortName evidence="8">RNase VapC</shortName>
        <ecNumber evidence="8">3.1.-.-</ecNumber>
    </recommendedName>
    <alternativeName>
        <fullName evidence="8">Toxin VapC</fullName>
    </alternativeName>
</protein>
<evidence type="ECO:0000256" key="3">
    <source>
        <dbReference type="ARBA" id="ARBA00022722"/>
    </source>
</evidence>
<evidence type="ECO:0000256" key="2">
    <source>
        <dbReference type="ARBA" id="ARBA00022649"/>
    </source>
</evidence>
<accession>A0A1F5YQ02</accession>